<dbReference type="OrthoDB" id="177106at2157"/>
<feature type="transmembrane region" description="Helical" evidence="6">
    <location>
        <begin position="335"/>
        <end position="357"/>
    </location>
</feature>
<dbReference type="InterPro" id="IPR020846">
    <property type="entry name" value="MFS_dom"/>
</dbReference>
<evidence type="ECO:0000256" key="5">
    <source>
        <dbReference type="ARBA" id="ARBA00023136"/>
    </source>
</evidence>
<dbReference type="eggNOG" id="arCOG00130">
    <property type="taxonomic scope" value="Archaea"/>
</dbReference>
<dbReference type="EMBL" id="AEMG01000015">
    <property type="protein sequence ID" value="EFW91417.1"/>
    <property type="molecule type" value="Genomic_DNA"/>
</dbReference>
<dbReference type="EMBL" id="FRAN01000004">
    <property type="protein sequence ID" value="SHL00401.1"/>
    <property type="molecule type" value="Genomic_DNA"/>
</dbReference>
<evidence type="ECO:0000313" key="9">
    <source>
        <dbReference type="EMBL" id="SHL00401.1"/>
    </source>
</evidence>
<dbReference type="Proteomes" id="UP000184203">
    <property type="component" value="Unassembled WGS sequence"/>
</dbReference>
<dbReference type="InterPro" id="IPR050930">
    <property type="entry name" value="MFS_Vesicular_Transporter"/>
</dbReference>
<accession>E7QW04</accession>
<dbReference type="AlphaFoldDB" id="E7QW04"/>
<feature type="transmembrane region" description="Helical" evidence="6">
    <location>
        <begin position="133"/>
        <end position="151"/>
    </location>
</feature>
<dbReference type="GO" id="GO:0022857">
    <property type="term" value="F:transmembrane transporter activity"/>
    <property type="evidence" value="ECO:0007669"/>
    <property type="project" value="InterPro"/>
</dbReference>
<keyword evidence="5 6" id="KW-0472">Membrane</keyword>
<dbReference type="Proteomes" id="UP000003751">
    <property type="component" value="Unassembled WGS sequence"/>
</dbReference>
<evidence type="ECO:0000256" key="1">
    <source>
        <dbReference type="ARBA" id="ARBA00004141"/>
    </source>
</evidence>
<dbReference type="Pfam" id="PF07690">
    <property type="entry name" value="MFS_1"/>
    <property type="match status" value="1"/>
</dbReference>
<name>E7QW04_HALPU</name>
<dbReference type="SUPFAM" id="SSF103473">
    <property type="entry name" value="MFS general substrate transporter"/>
    <property type="match status" value="1"/>
</dbReference>
<dbReference type="PROSITE" id="PS50850">
    <property type="entry name" value="MFS"/>
    <property type="match status" value="1"/>
</dbReference>
<gene>
    <name evidence="9" type="ORF">SAMN05444342_2708</name>
    <name evidence="8" type="ORF">ZOD2009_14961</name>
</gene>
<evidence type="ECO:0000256" key="6">
    <source>
        <dbReference type="SAM" id="Phobius"/>
    </source>
</evidence>
<reference evidence="9" key="3">
    <citation type="submission" date="2016-11" db="EMBL/GenBank/DDBJ databases">
        <authorList>
            <person name="Jaros S."/>
            <person name="Januszkiewicz K."/>
            <person name="Wedrychowicz H."/>
        </authorList>
    </citation>
    <scope>NUCLEOTIDE SEQUENCE [LARGE SCALE GENOMIC DNA]</scope>
    <source>
        <strain evidence="9">DX253</strain>
    </source>
</reference>
<feature type="transmembrane region" description="Helical" evidence="6">
    <location>
        <begin position="277"/>
        <end position="297"/>
    </location>
</feature>
<feature type="transmembrane region" description="Helical" evidence="6">
    <location>
        <begin position="20"/>
        <end position="38"/>
    </location>
</feature>
<feature type="transmembrane region" description="Helical" evidence="6">
    <location>
        <begin position="369"/>
        <end position="393"/>
    </location>
</feature>
<feature type="transmembrane region" description="Helical" evidence="6">
    <location>
        <begin position="44"/>
        <end position="65"/>
    </location>
</feature>
<dbReference type="GO" id="GO:0016020">
    <property type="term" value="C:membrane"/>
    <property type="evidence" value="ECO:0007669"/>
    <property type="project" value="UniProtKB-SubCell"/>
</dbReference>
<feature type="transmembrane region" description="Helical" evidence="6">
    <location>
        <begin position="309"/>
        <end position="329"/>
    </location>
</feature>
<evidence type="ECO:0000313" key="10">
    <source>
        <dbReference type="Proteomes" id="UP000003751"/>
    </source>
</evidence>
<comment type="subcellular location">
    <subcellularLocation>
        <location evidence="1">Membrane</location>
        <topology evidence="1">Multi-pass membrane protein</topology>
    </subcellularLocation>
</comment>
<evidence type="ECO:0000256" key="2">
    <source>
        <dbReference type="ARBA" id="ARBA00022448"/>
    </source>
</evidence>
<dbReference type="PANTHER" id="PTHR23506:SF23">
    <property type="entry name" value="GH10249P"/>
    <property type="match status" value="1"/>
</dbReference>
<evidence type="ECO:0000259" key="7">
    <source>
        <dbReference type="PROSITE" id="PS50850"/>
    </source>
</evidence>
<feature type="transmembrane region" description="Helical" evidence="6">
    <location>
        <begin position="172"/>
        <end position="188"/>
    </location>
</feature>
<feature type="transmembrane region" description="Helical" evidence="6">
    <location>
        <begin position="399"/>
        <end position="420"/>
    </location>
</feature>
<feature type="domain" description="Major facilitator superfamily (MFS) profile" evidence="7">
    <location>
        <begin position="19"/>
        <end position="424"/>
    </location>
</feature>
<keyword evidence="4 6" id="KW-1133">Transmembrane helix</keyword>
<keyword evidence="2" id="KW-0813">Transport</keyword>
<dbReference type="PATRIC" id="fig|797209.4.peg.2951"/>
<keyword evidence="3 6" id="KW-0812">Transmembrane</keyword>
<dbReference type="CDD" id="cd17325">
    <property type="entry name" value="MFS_MdtG_SLC18_like"/>
    <property type="match status" value="1"/>
</dbReference>
<proteinExistence type="predicted"/>
<organism evidence="8 10">
    <name type="scientific">Haladaptatus paucihalophilus DX253</name>
    <dbReference type="NCBI Taxonomy" id="797209"/>
    <lineage>
        <taxon>Archaea</taxon>
        <taxon>Methanobacteriati</taxon>
        <taxon>Methanobacteriota</taxon>
        <taxon>Stenosarchaea group</taxon>
        <taxon>Halobacteria</taxon>
        <taxon>Halobacteriales</taxon>
        <taxon>Haladaptataceae</taxon>
        <taxon>Haladaptatus</taxon>
    </lineage>
</organism>
<dbReference type="InterPro" id="IPR011701">
    <property type="entry name" value="MFS"/>
</dbReference>
<evidence type="ECO:0000313" key="8">
    <source>
        <dbReference type="EMBL" id="EFW91417.1"/>
    </source>
</evidence>
<dbReference type="STRING" id="797209.GCA_000376445_03502"/>
<evidence type="ECO:0000256" key="4">
    <source>
        <dbReference type="ARBA" id="ARBA00022989"/>
    </source>
</evidence>
<reference evidence="8 10" key="1">
    <citation type="journal article" date="2014" name="ISME J.">
        <title>Trehalose/2-sulfotrehalose biosynthesis and glycine-betaine uptake are widely spread mechanisms for osmoadaptation in the Halobacteriales.</title>
        <authorList>
            <person name="Youssef N.H."/>
            <person name="Savage-Ashlock K.N."/>
            <person name="McCully A.L."/>
            <person name="Luedtke B."/>
            <person name="Shaw E.I."/>
            <person name="Hoff W.D."/>
            <person name="Elshahed M.S."/>
        </authorList>
    </citation>
    <scope>NUCLEOTIDE SEQUENCE [LARGE SCALE GENOMIC DNA]</scope>
    <source>
        <strain evidence="8 10">DX253</strain>
    </source>
</reference>
<dbReference type="InterPro" id="IPR036259">
    <property type="entry name" value="MFS_trans_sf"/>
</dbReference>
<keyword evidence="11" id="KW-1185">Reference proteome</keyword>
<reference evidence="11" key="2">
    <citation type="submission" date="2016-11" db="EMBL/GenBank/DDBJ databases">
        <authorList>
            <person name="Varghese N."/>
            <person name="Submissions S."/>
        </authorList>
    </citation>
    <scope>NUCLEOTIDE SEQUENCE [LARGE SCALE GENOMIC DNA]</scope>
    <source>
        <strain evidence="11">DX253</strain>
    </source>
</reference>
<dbReference type="PANTHER" id="PTHR23506">
    <property type="entry name" value="GH10249P"/>
    <property type="match status" value="1"/>
</dbReference>
<evidence type="ECO:0000313" key="11">
    <source>
        <dbReference type="Proteomes" id="UP000184203"/>
    </source>
</evidence>
<protein>
    <submittedName>
        <fullName evidence="9">Predicted arabinose efflux permease, MFS family</fullName>
    </submittedName>
    <submittedName>
        <fullName evidence="8">Putative MFS transporter, putative</fullName>
    </submittedName>
</protein>
<dbReference type="Gene3D" id="1.20.1250.20">
    <property type="entry name" value="MFS general substrate transporter like domains"/>
    <property type="match status" value="1"/>
</dbReference>
<feature type="transmembrane region" description="Helical" evidence="6">
    <location>
        <begin position="86"/>
        <end position="103"/>
    </location>
</feature>
<feature type="transmembrane region" description="Helical" evidence="6">
    <location>
        <begin position="194"/>
        <end position="215"/>
    </location>
</feature>
<sequence>MERGRGGHGVSSDRDTRTVVLSLIAGVFFGGVGGGVAFPTLPRLGTLLGFSALTVGIILAINRFTRMLLNTPAGTILDRFGTRRPMLVGFTLQGLAPFGYVLGLTDAWTNGLAEAVPVTATVVSATTFAGSRVLWGIGSAFVFVGAFSTVTKVTTPENRGKWTGYLRGGQSLGFPAGLVVGGLVANLYGFTPAFLVAGFAGLFAALVAFFVLPDLNPTVETDTGLREIPGIVASDVRILSVGLVNFVVRFLFAGVLLSTVVEYAAVVGIRIGFLDATGISGVVMAVSVLFSSGTTLLAGPASDRVSNRAFVSIPSLGFLAVGFGLLALVPSLVGTFVGVAAIGIGVEGVNIPLLAYLGDISPENDVGKLGGVYNVFGDFGSTVGPLVALPFAVRFSYTTEYLGCVLLVILTGVLAALTLLGEDDHERPIVVPSDD</sequence>
<evidence type="ECO:0000256" key="3">
    <source>
        <dbReference type="ARBA" id="ARBA00022692"/>
    </source>
</evidence>